<protein>
    <submittedName>
        <fullName evidence="1">Uncharacterized protein</fullName>
    </submittedName>
</protein>
<organism evidence="1 2">
    <name type="scientific">Emiliania huxleyi (strain CCMP1516)</name>
    <dbReference type="NCBI Taxonomy" id="280463"/>
    <lineage>
        <taxon>Eukaryota</taxon>
        <taxon>Haptista</taxon>
        <taxon>Haptophyta</taxon>
        <taxon>Prymnesiophyceae</taxon>
        <taxon>Isochrysidales</taxon>
        <taxon>Noelaerhabdaceae</taxon>
        <taxon>Emiliania</taxon>
    </lineage>
</organism>
<dbReference type="RefSeq" id="XP_005772529.1">
    <property type="nucleotide sequence ID" value="XM_005772472.1"/>
</dbReference>
<dbReference type="EnsemblProtists" id="EOD20100">
    <property type="protein sequence ID" value="EOD20100"/>
    <property type="gene ID" value="EMIHUDRAFT_310632"/>
</dbReference>
<dbReference type="PaxDb" id="2903-EOD20100"/>
<evidence type="ECO:0000313" key="1">
    <source>
        <dbReference type="EnsemblProtists" id="EOD20100"/>
    </source>
</evidence>
<dbReference type="GeneID" id="17265598"/>
<dbReference type="KEGG" id="ehx:EMIHUDRAFT_310632"/>
<sequence>MLPAKLRAWAKCGAWRAPQRACPPCWLGRSPPVPRLDLSFVTHLFLVNPIDDEARLAQVVARAHRMGATAPVLVEPMLLWDD</sequence>
<reference evidence="2" key="1">
    <citation type="journal article" date="2013" name="Nature">
        <title>Pan genome of the phytoplankton Emiliania underpins its global distribution.</title>
        <authorList>
            <person name="Read B.A."/>
            <person name="Kegel J."/>
            <person name="Klute M.J."/>
            <person name="Kuo A."/>
            <person name="Lefebvre S.C."/>
            <person name="Maumus F."/>
            <person name="Mayer C."/>
            <person name="Miller J."/>
            <person name="Monier A."/>
            <person name="Salamov A."/>
            <person name="Young J."/>
            <person name="Aguilar M."/>
            <person name="Claverie J.M."/>
            <person name="Frickenhaus S."/>
            <person name="Gonzalez K."/>
            <person name="Herman E.K."/>
            <person name="Lin Y.C."/>
            <person name="Napier J."/>
            <person name="Ogata H."/>
            <person name="Sarno A.F."/>
            <person name="Shmutz J."/>
            <person name="Schroeder D."/>
            <person name="de Vargas C."/>
            <person name="Verret F."/>
            <person name="von Dassow P."/>
            <person name="Valentin K."/>
            <person name="Van de Peer Y."/>
            <person name="Wheeler G."/>
            <person name="Dacks J.B."/>
            <person name="Delwiche C.F."/>
            <person name="Dyhrman S.T."/>
            <person name="Glockner G."/>
            <person name="John U."/>
            <person name="Richards T."/>
            <person name="Worden A.Z."/>
            <person name="Zhang X."/>
            <person name="Grigoriev I.V."/>
            <person name="Allen A.E."/>
            <person name="Bidle K."/>
            <person name="Borodovsky M."/>
            <person name="Bowler C."/>
            <person name="Brownlee C."/>
            <person name="Cock J.M."/>
            <person name="Elias M."/>
            <person name="Gladyshev V.N."/>
            <person name="Groth M."/>
            <person name="Guda C."/>
            <person name="Hadaegh A."/>
            <person name="Iglesias-Rodriguez M.D."/>
            <person name="Jenkins J."/>
            <person name="Jones B.M."/>
            <person name="Lawson T."/>
            <person name="Leese F."/>
            <person name="Lindquist E."/>
            <person name="Lobanov A."/>
            <person name="Lomsadze A."/>
            <person name="Malik S.B."/>
            <person name="Marsh M.E."/>
            <person name="Mackinder L."/>
            <person name="Mock T."/>
            <person name="Mueller-Roeber B."/>
            <person name="Pagarete A."/>
            <person name="Parker M."/>
            <person name="Probert I."/>
            <person name="Quesneville H."/>
            <person name="Raines C."/>
            <person name="Rensing S.A."/>
            <person name="Riano-Pachon D.M."/>
            <person name="Richier S."/>
            <person name="Rokitta S."/>
            <person name="Shiraiwa Y."/>
            <person name="Soanes D.M."/>
            <person name="van der Giezen M."/>
            <person name="Wahlund T.M."/>
            <person name="Williams B."/>
            <person name="Wilson W."/>
            <person name="Wolfe G."/>
            <person name="Wurch L.L."/>
        </authorList>
    </citation>
    <scope>NUCLEOTIDE SEQUENCE</scope>
</reference>
<name>A0A0D3J9B5_EMIH1</name>
<dbReference type="AlphaFoldDB" id="A0A0D3J9B5"/>
<evidence type="ECO:0000313" key="2">
    <source>
        <dbReference type="Proteomes" id="UP000013827"/>
    </source>
</evidence>
<proteinExistence type="predicted"/>
<dbReference type="HOGENOM" id="CLU_2563222_0_0_1"/>
<reference evidence="1" key="2">
    <citation type="submission" date="2024-10" db="UniProtKB">
        <authorList>
            <consortium name="EnsemblProtists"/>
        </authorList>
    </citation>
    <scope>IDENTIFICATION</scope>
</reference>
<dbReference type="Proteomes" id="UP000013827">
    <property type="component" value="Unassembled WGS sequence"/>
</dbReference>
<keyword evidence="2" id="KW-1185">Reference proteome</keyword>
<accession>A0A0D3J9B5</accession>